<reference evidence="2" key="3">
    <citation type="submission" date="2018-05" db="EMBL/GenBank/DDBJ databases">
        <title>OgluRS3 (Oryza glumaepatula Reference Sequence Version 3).</title>
        <authorList>
            <person name="Zhang J."/>
            <person name="Kudrna D."/>
            <person name="Lee S."/>
            <person name="Talag J."/>
            <person name="Welchert J."/>
            <person name="Wing R.A."/>
        </authorList>
    </citation>
    <scope>NUCLEOTIDE SEQUENCE [LARGE SCALE GENOMIC DNA]</scope>
</reference>
<dbReference type="AlphaFoldDB" id="A0A0D9Y8S3"/>
<evidence type="ECO:0000313" key="2">
    <source>
        <dbReference type="EnsemblPlants" id="OGLUM01G18470.1"/>
    </source>
</evidence>
<accession>A0A0D9Y8S3</accession>
<dbReference type="EnsemblPlants" id="OGLUM01G18470.1">
    <property type="protein sequence ID" value="OGLUM01G18470.1"/>
    <property type="gene ID" value="OGLUM01G18470"/>
</dbReference>
<feature type="region of interest" description="Disordered" evidence="1">
    <location>
        <begin position="1"/>
        <end position="110"/>
    </location>
</feature>
<dbReference type="HOGENOM" id="CLU_1410784_0_0_1"/>
<proteinExistence type="predicted"/>
<reference evidence="2" key="1">
    <citation type="submission" date="2013-08" db="EMBL/GenBank/DDBJ databases">
        <title>Oryza genome evolution.</title>
        <authorList>
            <person name="Wing R.A."/>
            <person name="Panaud O."/>
            <person name="Oliveira A.C."/>
        </authorList>
    </citation>
    <scope>NUCLEOTIDE SEQUENCE</scope>
</reference>
<organism evidence="2">
    <name type="scientific">Oryza glumipatula</name>
    <dbReference type="NCBI Taxonomy" id="40148"/>
    <lineage>
        <taxon>Eukaryota</taxon>
        <taxon>Viridiplantae</taxon>
        <taxon>Streptophyta</taxon>
        <taxon>Embryophyta</taxon>
        <taxon>Tracheophyta</taxon>
        <taxon>Spermatophyta</taxon>
        <taxon>Magnoliopsida</taxon>
        <taxon>Liliopsida</taxon>
        <taxon>Poales</taxon>
        <taxon>Poaceae</taxon>
        <taxon>BOP clade</taxon>
        <taxon>Oryzoideae</taxon>
        <taxon>Oryzeae</taxon>
        <taxon>Oryzinae</taxon>
        <taxon>Oryza</taxon>
    </lineage>
</organism>
<keyword evidence="3" id="KW-1185">Reference proteome</keyword>
<dbReference type="Proteomes" id="UP000026961">
    <property type="component" value="Chromosome 1"/>
</dbReference>
<feature type="compositionally biased region" description="Basic and acidic residues" evidence="1">
    <location>
        <begin position="1"/>
        <end position="10"/>
    </location>
</feature>
<reference evidence="2" key="2">
    <citation type="submission" date="2015-04" db="UniProtKB">
        <authorList>
            <consortium name="EnsemblPlants"/>
        </authorList>
    </citation>
    <scope>IDENTIFICATION</scope>
</reference>
<sequence length="193" mass="20659">MTGLDSHRAQEAPARPKSPDYRQTRPPHERTLFLDHRKTSRRPKEERSIKEERRLARPEEELRAEDRATKTIPDAPTRRLSSLRRDSATHTPDSAASRAASRRSGHRQPHCLRFALPVVTRSSGGGAGSATPSGDTSPLPLPLSANAILALQPALPVASSSDGEVGGGGEGGGGGGWVCPPVACAWATRGERR</sequence>
<evidence type="ECO:0000313" key="3">
    <source>
        <dbReference type="Proteomes" id="UP000026961"/>
    </source>
</evidence>
<feature type="compositionally biased region" description="Basic residues" evidence="1">
    <location>
        <begin position="100"/>
        <end position="110"/>
    </location>
</feature>
<feature type="region of interest" description="Disordered" evidence="1">
    <location>
        <begin position="157"/>
        <end position="179"/>
    </location>
</feature>
<evidence type="ECO:0000256" key="1">
    <source>
        <dbReference type="SAM" id="MobiDB-lite"/>
    </source>
</evidence>
<protein>
    <submittedName>
        <fullName evidence="2">Uncharacterized protein</fullName>
    </submittedName>
</protein>
<feature type="compositionally biased region" description="Gly residues" evidence="1">
    <location>
        <begin position="164"/>
        <end position="177"/>
    </location>
</feature>
<feature type="compositionally biased region" description="Basic and acidic residues" evidence="1">
    <location>
        <begin position="17"/>
        <end position="69"/>
    </location>
</feature>
<dbReference type="Gramene" id="OGLUM01G18470.1">
    <property type="protein sequence ID" value="OGLUM01G18470.1"/>
    <property type="gene ID" value="OGLUM01G18470"/>
</dbReference>
<name>A0A0D9Y8S3_9ORYZ</name>